<accession>A0A0B5EPV7</accession>
<protein>
    <submittedName>
        <fullName evidence="3">Uncharacterized protein</fullName>
    </submittedName>
</protein>
<dbReference type="EMBL" id="CP010519">
    <property type="protein sequence ID" value="AJE84783.1"/>
    <property type="molecule type" value="Genomic_DNA"/>
</dbReference>
<gene>
    <name evidence="3" type="ORF">SLNWT_4407</name>
</gene>
<sequence length="146" mass="15715">MEAELAGLASSAATAVVGLMLSEAWEQGRSRLARFLGRGGGEEAVAEAEEELRSSQRELVAARDSGDEEEAGDIQLAWRQRMRRALREDPEAAEELRRLLAEWEAETGKGTGVTVTNTISGGVQHGPVIQGQSFHGSITFQGPDPR</sequence>
<dbReference type="AlphaFoldDB" id="A0A0B5EPV7"/>
<evidence type="ECO:0000313" key="3">
    <source>
        <dbReference type="EMBL" id="AJE84783.1"/>
    </source>
</evidence>
<dbReference type="KEGG" id="sals:SLNWT_4407"/>
<evidence type="ECO:0000256" key="1">
    <source>
        <dbReference type="SAM" id="Coils"/>
    </source>
</evidence>
<feature type="region of interest" description="Disordered" evidence="2">
    <location>
        <begin position="111"/>
        <end position="146"/>
    </location>
</feature>
<feature type="compositionally biased region" description="Polar residues" evidence="2">
    <location>
        <begin position="130"/>
        <end position="140"/>
    </location>
</feature>
<reference evidence="3 4" key="1">
    <citation type="submission" date="2015-01" db="EMBL/GenBank/DDBJ databases">
        <title>Enhanced salinomycin production by adjusting the supply of polyketide extender units in Streptomyce albus DSM 41398.</title>
        <authorList>
            <person name="Lu C."/>
        </authorList>
    </citation>
    <scope>NUCLEOTIDE SEQUENCE [LARGE SCALE GENOMIC DNA]</scope>
    <source>
        <strain evidence="4">ATCC 21838 / DSM 41398 / FERM P-419 / JCM 4703 / NBRC 107858</strain>
    </source>
</reference>
<dbReference type="Proteomes" id="UP000031523">
    <property type="component" value="Chromosome"/>
</dbReference>
<name>A0A0B5EPV7_STRA4</name>
<evidence type="ECO:0000256" key="2">
    <source>
        <dbReference type="SAM" id="MobiDB-lite"/>
    </source>
</evidence>
<feature type="coiled-coil region" evidence="1">
    <location>
        <begin position="38"/>
        <end position="65"/>
    </location>
</feature>
<evidence type="ECO:0000313" key="4">
    <source>
        <dbReference type="Proteomes" id="UP000031523"/>
    </source>
</evidence>
<organism evidence="3 4">
    <name type="scientific">Streptomyces albus (strain ATCC 21838 / DSM 41398 / FERM P-419 / JCM 4703 / NBRC 107858)</name>
    <dbReference type="NCBI Taxonomy" id="1081613"/>
    <lineage>
        <taxon>Bacteria</taxon>
        <taxon>Bacillati</taxon>
        <taxon>Actinomycetota</taxon>
        <taxon>Actinomycetes</taxon>
        <taxon>Kitasatosporales</taxon>
        <taxon>Streptomycetaceae</taxon>
        <taxon>Streptomyces</taxon>
    </lineage>
</organism>
<keyword evidence="1" id="KW-0175">Coiled coil</keyword>
<proteinExistence type="predicted"/>
<keyword evidence="4" id="KW-1185">Reference proteome</keyword>